<dbReference type="GO" id="GO:0004364">
    <property type="term" value="F:glutathione transferase activity"/>
    <property type="evidence" value="ECO:0007669"/>
    <property type="project" value="TreeGrafter"/>
</dbReference>
<dbReference type="GO" id="GO:0006749">
    <property type="term" value="P:glutathione metabolic process"/>
    <property type="evidence" value="ECO:0007669"/>
    <property type="project" value="TreeGrafter"/>
</dbReference>
<sequence>MYLQSMAIARYAGRLGGFYPSDAIAALQVDEIMHTLDEVFELIVDIVMYTSDAQAKVEKARKLEIRLDMVFAFFESMIQGDFLLGETLSLADLHIFCTSQSVQVVLPSYSFASFPKITATITSVKAVPKIAAYLARRT</sequence>
<reference evidence="2" key="1">
    <citation type="submission" date="2019-03" db="EMBL/GenBank/DDBJ databases">
        <title>Long read genome sequence of the mycoparasitic Pythium oligandrum ATCC 38472 isolated from sugarbeet rhizosphere.</title>
        <authorList>
            <person name="Gaulin E."/>
        </authorList>
    </citation>
    <scope>NUCLEOTIDE SEQUENCE</scope>
    <source>
        <strain evidence="2">ATCC 38472_TT</strain>
    </source>
</reference>
<dbReference type="InterPro" id="IPR004046">
    <property type="entry name" value="GST_C"/>
</dbReference>
<dbReference type="PANTHER" id="PTHR11571">
    <property type="entry name" value="GLUTATHIONE S-TRANSFERASE"/>
    <property type="match status" value="1"/>
</dbReference>
<name>A0A8K1FHA7_PYTOL</name>
<gene>
    <name evidence="2" type="ORF">Poli38472_010147</name>
</gene>
<comment type="caution">
    <text evidence="2">The sequence shown here is derived from an EMBL/GenBank/DDBJ whole genome shotgun (WGS) entry which is preliminary data.</text>
</comment>
<keyword evidence="3" id="KW-1185">Reference proteome</keyword>
<dbReference type="InterPro" id="IPR010987">
    <property type="entry name" value="Glutathione-S-Trfase_C-like"/>
</dbReference>
<dbReference type="EMBL" id="SPLM01000111">
    <property type="protein sequence ID" value="TMW58588.1"/>
    <property type="molecule type" value="Genomic_DNA"/>
</dbReference>
<evidence type="ECO:0000313" key="3">
    <source>
        <dbReference type="Proteomes" id="UP000794436"/>
    </source>
</evidence>
<dbReference type="Proteomes" id="UP000794436">
    <property type="component" value="Unassembled WGS sequence"/>
</dbReference>
<organism evidence="2 3">
    <name type="scientific">Pythium oligandrum</name>
    <name type="common">Mycoparasitic fungus</name>
    <dbReference type="NCBI Taxonomy" id="41045"/>
    <lineage>
        <taxon>Eukaryota</taxon>
        <taxon>Sar</taxon>
        <taxon>Stramenopiles</taxon>
        <taxon>Oomycota</taxon>
        <taxon>Peronosporomycetes</taxon>
        <taxon>Pythiales</taxon>
        <taxon>Pythiaceae</taxon>
        <taxon>Pythium</taxon>
    </lineage>
</organism>
<feature type="domain" description="GST C-terminal" evidence="1">
    <location>
        <begin position="22"/>
        <end position="138"/>
    </location>
</feature>
<dbReference type="SUPFAM" id="SSF47616">
    <property type="entry name" value="GST C-terminal domain-like"/>
    <property type="match status" value="1"/>
</dbReference>
<evidence type="ECO:0000313" key="2">
    <source>
        <dbReference type="EMBL" id="TMW58588.1"/>
    </source>
</evidence>
<dbReference type="OrthoDB" id="420389at2759"/>
<proteinExistence type="predicted"/>
<dbReference type="InterPro" id="IPR036282">
    <property type="entry name" value="Glutathione-S-Trfase_C_sf"/>
</dbReference>
<dbReference type="Pfam" id="PF14497">
    <property type="entry name" value="GST_C_3"/>
    <property type="match status" value="1"/>
</dbReference>
<protein>
    <recommendedName>
        <fullName evidence="1">GST C-terminal domain-containing protein</fullName>
    </recommendedName>
</protein>
<dbReference type="Gene3D" id="1.20.1050.130">
    <property type="match status" value="1"/>
</dbReference>
<dbReference type="AlphaFoldDB" id="A0A8K1FHA7"/>
<dbReference type="InterPro" id="IPR050213">
    <property type="entry name" value="GST_superfamily"/>
</dbReference>
<dbReference type="PROSITE" id="PS50405">
    <property type="entry name" value="GST_CTER"/>
    <property type="match status" value="1"/>
</dbReference>
<evidence type="ECO:0000259" key="1">
    <source>
        <dbReference type="PROSITE" id="PS50405"/>
    </source>
</evidence>
<accession>A0A8K1FHA7</accession>